<comment type="caution">
    <text evidence="1">The sequence shown here is derived from an EMBL/GenBank/DDBJ whole genome shotgun (WGS) entry which is preliminary data.</text>
</comment>
<evidence type="ECO:0000313" key="2">
    <source>
        <dbReference type="Proteomes" id="UP000485058"/>
    </source>
</evidence>
<dbReference type="AlphaFoldDB" id="A0A6A0A1R2"/>
<reference evidence="1 2" key="1">
    <citation type="submission" date="2020-02" db="EMBL/GenBank/DDBJ databases">
        <title>Draft genome sequence of Haematococcus lacustris strain NIES-144.</title>
        <authorList>
            <person name="Morimoto D."/>
            <person name="Nakagawa S."/>
            <person name="Yoshida T."/>
            <person name="Sawayama S."/>
        </authorList>
    </citation>
    <scope>NUCLEOTIDE SEQUENCE [LARGE SCALE GENOMIC DNA]</scope>
    <source>
        <strain evidence="1 2">NIES-144</strain>
    </source>
</reference>
<keyword evidence="2" id="KW-1185">Reference proteome</keyword>
<evidence type="ECO:0000313" key="1">
    <source>
        <dbReference type="EMBL" id="GFH25198.1"/>
    </source>
</evidence>
<proteinExistence type="predicted"/>
<dbReference type="Proteomes" id="UP000485058">
    <property type="component" value="Unassembled WGS sequence"/>
</dbReference>
<dbReference type="EMBL" id="BLLF01002747">
    <property type="protein sequence ID" value="GFH25198.1"/>
    <property type="molecule type" value="Genomic_DNA"/>
</dbReference>
<organism evidence="1 2">
    <name type="scientific">Haematococcus lacustris</name>
    <name type="common">Green alga</name>
    <name type="synonym">Haematococcus pluvialis</name>
    <dbReference type="NCBI Taxonomy" id="44745"/>
    <lineage>
        <taxon>Eukaryota</taxon>
        <taxon>Viridiplantae</taxon>
        <taxon>Chlorophyta</taxon>
        <taxon>core chlorophytes</taxon>
        <taxon>Chlorophyceae</taxon>
        <taxon>CS clade</taxon>
        <taxon>Chlamydomonadales</taxon>
        <taxon>Haematococcaceae</taxon>
        <taxon>Haematococcus</taxon>
    </lineage>
</organism>
<accession>A0A6A0A1R2</accession>
<feature type="non-terminal residue" evidence="1">
    <location>
        <position position="1"/>
    </location>
</feature>
<gene>
    <name evidence="1" type="ORF">HaLaN_23124</name>
</gene>
<feature type="non-terminal residue" evidence="1">
    <location>
        <position position="73"/>
    </location>
</feature>
<sequence>MVWQKVTDNRSTAKLQAAAWLELARKSGLLANTNVTCQKRSLSQCGVSIDWLCSFCDSLRRFPLIPSTTGMSL</sequence>
<protein>
    <submittedName>
        <fullName evidence="1">Uncharacterized protein</fullName>
    </submittedName>
</protein>
<name>A0A6A0A1R2_HAELA</name>